<feature type="transmembrane region" description="Helical" evidence="2">
    <location>
        <begin position="319"/>
        <end position="339"/>
    </location>
</feature>
<feature type="transmembrane region" description="Helical" evidence="2">
    <location>
        <begin position="345"/>
        <end position="365"/>
    </location>
</feature>
<feature type="transmembrane region" description="Helical" evidence="2">
    <location>
        <begin position="517"/>
        <end position="535"/>
    </location>
</feature>
<feature type="transmembrane region" description="Helical" evidence="2">
    <location>
        <begin position="575"/>
        <end position="595"/>
    </location>
</feature>
<keyword evidence="1" id="KW-0175">Coiled coil</keyword>
<dbReference type="EMBL" id="QEKK01000011">
    <property type="protein sequence ID" value="PVY47069.1"/>
    <property type="molecule type" value="Genomic_DNA"/>
</dbReference>
<gene>
    <name evidence="3" type="ORF">C7373_11172</name>
</gene>
<feature type="transmembrane region" description="Helical" evidence="2">
    <location>
        <begin position="401"/>
        <end position="422"/>
    </location>
</feature>
<comment type="caution">
    <text evidence="3">The sequence shown here is derived from an EMBL/GenBank/DDBJ whole genome shotgun (WGS) entry which is preliminary data.</text>
</comment>
<evidence type="ECO:0000313" key="3">
    <source>
        <dbReference type="EMBL" id="PVY47069.1"/>
    </source>
</evidence>
<feature type="transmembrane region" description="Helical" evidence="2">
    <location>
        <begin position="157"/>
        <end position="181"/>
    </location>
</feature>
<keyword evidence="2" id="KW-1133">Transmembrane helix</keyword>
<feature type="transmembrane region" description="Helical" evidence="2">
    <location>
        <begin position="459"/>
        <end position="477"/>
    </location>
</feature>
<organism evidence="3 4">
    <name type="scientific">Intestinimonas butyriciproducens</name>
    <dbReference type="NCBI Taxonomy" id="1297617"/>
    <lineage>
        <taxon>Bacteria</taxon>
        <taxon>Bacillati</taxon>
        <taxon>Bacillota</taxon>
        <taxon>Clostridia</taxon>
        <taxon>Eubacteriales</taxon>
        <taxon>Intestinimonas</taxon>
    </lineage>
</organism>
<dbReference type="AlphaFoldDB" id="A0A2U1BEI2"/>
<name>A0A2U1BEI2_9FIRM</name>
<feature type="transmembrane region" description="Helical" evidence="2">
    <location>
        <begin position="434"/>
        <end position="453"/>
    </location>
</feature>
<feature type="transmembrane region" description="Helical" evidence="2">
    <location>
        <begin position="377"/>
        <end position="395"/>
    </location>
</feature>
<feature type="transmembrane region" description="Helical" evidence="2">
    <location>
        <begin position="489"/>
        <end position="511"/>
    </location>
</feature>
<keyword evidence="2" id="KW-0812">Transmembrane</keyword>
<evidence type="ECO:0000313" key="4">
    <source>
        <dbReference type="Proteomes" id="UP000245778"/>
    </source>
</evidence>
<dbReference type="Proteomes" id="UP000245778">
    <property type="component" value="Unassembled WGS sequence"/>
</dbReference>
<keyword evidence="2" id="KW-0472">Membrane</keyword>
<reference evidence="3 4" key="1">
    <citation type="submission" date="2018-04" db="EMBL/GenBank/DDBJ databases">
        <title>Genomic Encyclopedia of Type Strains, Phase IV (KMG-IV): sequencing the most valuable type-strain genomes for metagenomic binning, comparative biology and taxonomic classification.</title>
        <authorList>
            <person name="Goeker M."/>
        </authorList>
    </citation>
    <scope>NUCLEOTIDE SEQUENCE [LARGE SCALE GENOMIC DNA]</scope>
    <source>
        <strain evidence="3 4">DSM 26588</strain>
    </source>
</reference>
<evidence type="ECO:0000256" key="1">
    <source>
        <dbReference type="SAM" id="Coils"/>
    </source>
</evidence>
<feature type="transmembrane region" description="Helical" evidence="2">
    <location>
        <begin position="201"/>
        <end position="224"/>
    </location>
</feature>
<feature type="transmembrane region" description="Helical" evidence="2">
    <location>
        <begin position="607"/>
        <end position="627"/>
    </location>
</feature>
<dbReference type="OrthoDB" id="9780715at2"/>
<dbReference type="Gene3D" id="1.10.287.1490">
    <property type="match status" value="1"/>
</dbReference>
<proteinExistence type="predicted"/>
<protein>
    <submittedName>
        <fullName evidence="3">Uncharacterized protein</fullName>
    </submittedName>
</protein>
<dbReference type="GeneID" id="93229128"/>
<feature type="transmembrane region" description="Helical" evidence="2">
    <location>
        <begin position="633"/>
        <end position="653"/>
    </location>
</feature>
<feature type="coiled-coil region" evidence="1">
    <location>
        <begin position="8"/>
        <end position="156"/>
    </location>
</feature>
<dbReference type="RefSeq" id="WP_116722501.1">
    <property type="nucleotide sequence ID" value="NZ_CP011524.1"/>
</dbReference>
<accession>A0A2U1BEI2</accession>
<feature type="transmembrane region" description="Helical" evidence="2">
    <location>
        <begin position="547"/>
        <end position="569"/>
    </location>
</feature>
<sequence>MAADGSIIIETRIDDKKAQQELNRLNRKIQTLNDQIYVKQQQKMPLVEQSKELGAQLDAAKAKLTSLQSTSYGGVGKAEIQEQKEQVRLLQNEWNKVQGQVENYNNAISKASLELNLSEERAGAIQAHLATGSANVEKLANSMNQARKQASRFADNIGRAIGMSLMFSFAFRAVTAFTEWIGKIIKVNDEASEAVGRFKGALLTMVQPLFNVIIPAFTTFVNILNRIVTAISSVVSAMFGMTQEQAAEAAEGLYKETEALNGVGNAAKDAEKSLASFDTINKLSENEQGRGAGAAASEGISPIFEDFNTEEYKRKIDELTVYVSGALLALGALLAFSGVNVPLGLALMAAGAIGLVSVLAENWGALDGPLQTAITRVLVILGTAALAIGAVLAFSGANIPLGIGLIAAGAAALAAAAAINWGSMDAEMRNTITGILEIVSGALLVLGAVFTFSGANIPLGIGLLVAGAASLATAIALNWDGATTSIKQVVTDILLLMGTAFLVIGAVLTFSGANLPLGIGLMVAGAVGLASAAALNWKSATENIKQVVTDIALLVGTAFLAIGAILTFSGVNLPLGIGLMAAGAVVLVSAAALNWSTIVSAIQGEIGQIMAIVSTALLVIGIILVASGVFLPLGIALIAAGAIGLVTVAALNWDAILGTLKQVWSDIKSWWNTSVAKFFTLDFWAGIGENILNGLLNGLKSVWSSVTNWVSEKVSWITDKFTSAKNSAPTTSADSASSRVSSAIDLKSIPALARGAVIPPNREFLAVLGDQKQGTNIEAPASEIEAAVARGMQSGNGIYGGQLTITIKPASGLTRYLSYELDDESKRRGYKLVKA</sequence>
<evidence type="ECO:0000256" key="2">
    <source>
        <dbReference type="SAM" id="Phobius"/>
    </source>
</evidence>